<dbReference type="HAMAP" id="MF_00385">
    <property type="entry name" value="Ribosomal_bS16"/>
    <property type="match status" value="1"/>
</dbReference>
<protein>
    <recommendedName>
        <fullName evidence="3">Small ribosomal subunit protein bS16</fullName>
    </recommendedName>
</protein>
<dbReference type="GO" id="GO:0003735">
    <property type="term" value="F:structural constituent of ribosome"/>
    <property type="evidence" value="ECO:0007669"/>
    <property type="project" value="InterPro"/>
</dbReference>
<dbReference type="PANTHER" id="PTHR12919">
    <property type="entry name" value="30S RIBOSOMAL PROTEIN S16"/>
    <property type="match status" value="1"/>
</dbReference>
<evidence type="ECO:0000256" key="3">
    <source>
        <dbReference type="HAMAP-Rule" id="MF_00385"/>
    </source>
</evidence>
<dbReference type="Pfam" id="PF00886">
    <property type="entry name" value="Ribosomal_S16"/>
    <property type="match status" value="1"/>
</dbReference>
<evidence type="ECO:0000256" key="1">
    <source>
        <dbReference type="ARBA" id="ARBA00022980"/>
    </source>
</evidence>
<dbReference type="GO" id="GO:0006412">
    <property type="term" value="P:translation"/>
    <property type="evidence" value="ECO:0007669"/>
    <property type="project" value="UniProtKB-UniRule"/>
</dbReference>
<dbReference type="SUPFAM" id="SSF54565">
    <property type="entry name" value="Ribosomal protein S16"/>
    <property type="match status" value="1"/>
</dbReference>
<dbReference type="PANTHER" id="PTHR12919:SF20">
    <property type="entry name" value="SMALL RIBOSOMAL SUBUNIT PROTEIN BS16M"/>
    <property type="match status" value="1"/>
</dbReference>
<sequence length="76" mass="8611">MSVTVRLSVVGKKNRPFYRIVACTTRSKRDGKFLEILGTYNPHVSPVVLNLDKEKFSAWVKKGAMVSTGLRKLMKQ</sequence>
<dbReference type="Proteomes" id="UP000229631">
    <property type="component" value="Unassembled WGS sequence"/>
</dbReference>
<dbReference type="AlphaFoldDB" id="A0A2M7BBI7"/>
<proteinExistence type="inferred from homology"/>
<dbReference type="InterPro" id="IPR023803">
    <property type="entry name" value="Ribosomal_bS16_dom_sf"/>
</dbReference>
<dbReference type="NCBIfam" id="TIGR00002">
    <property type="entry name" value="S16"/>
    <property type="match status" value="1"/>
</dbReference>
<dbReference type="GO" id="GO:0005737">
    <property type="term" value="C:cytoplasm"/>
    <property type="evidence" value="ECO:0007669"/>
    <property type="project" value="UniProtKB-ARBA"/>
</dbReference>
<dbReference type="InterPro" id="IPR000307">
    <property type="entry name" value="Ribosomal_bS16"/>
</dbReference>
<name>A0A2M7BBI7_9BACT</name>
<keyword evidence="2 3" id="KW-0687">Ribonucleoprotein</keyword>
<organism evidence="4 5">
    <name type="scientific">Candidatus Shapirobacteria bacterium CG03_land_8_20_14_0_80_39_12</name>
    <dbReference type="NCBI Taxonomy" id="1974879"/>
    <lineage>
        <taxon>Bacteria</taxon>
        <taxon>Candidatus Shapironibacteriota</taxon>
    </lineage>
</organism>
<dbReference type="Gene3D" id="3.30.1320.10">
    <property type="match status" value="1"/>
</dbReference>
<accession>A0A2M7BBI7</accession>
<keyword evidence="1 3" id="KW-0689">Ribosomal protein</keyword>
<dbReference type="GO" id="GO:0015935">
    <property type="term" value="C:small ribosomal subunit"/>
    <property type="evidence" value="ECO:0007669"/>
    <property type="project" value="TreeGrafter"/>
</dbReference>
<evidence type="ECO:0000313" key="5">
    <source>
        <dbReference type="Proteomes" id="UP000229631"/>
    </source>
</evidence>
<evidence type="ECO:0000256" key="2">
    <source>
        <dbReference type="ARBA" id="ARBA00023274"/>
    </source>
</evidence>
<comment type="caution">
    <text evidence="4">The sequence shown here is derived from an EMBL/GenBank/DDBJ whole genome shotgun (WGS) entry which is preliminary data.</text>
</comment>
<gene>
    <name evidence="3" type="primary">rpsP</name>
    <name evidence="4" type="ORF">COS54_03075</name>
</gene>
<dbReference type="EMBL" id="PEVC01000053">
    <property type="protein sequence ID" value="PIV00458.1"/>
    <property type="molecule type" value="Genomic_DNA"/>
</dbReference>
<reference evidence="5" key="1">
    <citation type="submission" date="2017-09" db="EMBL/GenBank/DDBJ databases">
        <title>Depth-based differentiation of microbial function through sediment-hosted aquifers and enrichment of novel symbionts in the deep terrestrial subsurface.</title>
        <authorList>
            <person name="Probst A.J."/>
            <person name="Ladd B."/>
            <person name="Jarett J.K."/>
            <person name="Geller-Mcgrath D.E."/>
            <person name="Sieber C.M.K."/>
            <person name="Emerson J.B."/>
            <person name="Anantharaman K."/>
            <person name="Thomas B.C."/>
            <person name="Malmstrom R."/>
            <person name="Stieglmeier M."/>
            <person name="Klingl A."/>
            <person name="Woyke T."/>
            <person name="Ryan C.M."/>
            <person name="Banfield J.F."/>
        </authorList>
    </citation>
    <scope>NUCLEOTIDE SEQUENCE [LARGE SCALE GENOMIC DNA]</scope>
</reference>
<comment type="similarity">
    <text evidence="3">Belongs to the bacterial ribosomal protein bS16 family.</text>
</comment>
<evidence type="ECO:0000313" key="4">
    <source>
        <dbReference type="EMBL" id="PIV00458.1"/>
    </source>
</evidence>